<dbReference type="GO" id="GO:0016787">
    <property type="term" value="F:hydrolase activity"/>
    <property type="evidence" value="ECO:0007669"/>
    <property type="project" value="InterPro"/>
</dbReference>
<dbReference type="SUPFAM" id="SSF53474">
    <property type="entry name" value="alpha/beta-Hydrolases"/>
    <property type="match status" value="1"/>
</dbReference>
<evidence type="ECO:0000259" key="2">
    <source>
        <dbReference type="Pfam" id="PF12695"/>
    </source>
</evidence>
<dbReference type="Proteomes" id="UP000189941">
    <property type="component" value="Unassembled WGS sequence"/>
</dbReference>
<gene>
    <name evidence="3" type="ORF">SAMN02746011_01413</name>
</gene>
<evidence type="ECO:0000256" key="1">
    <source>
        <dbReference type="SAM" id="Phobius"/>
    </source>
</evidence>
<protein>
    <submittedName>
        <fullName evidence="3">Lysophospholipase</fullName>
    </submittedName>
</protein>
<dbReference type="RefSeq" id="WP_078756148.1">
    <property type="nucleotide sequence ID" value="NZ_FUWO01000012.1"/>
</dbReference>
<dbReference type="AlphaFoldDB" id="A0A1T4MFZ4"/>
<keyword evidence="1" id="KW-0472">Membrane</keyword>
<reference evidence="4" key="1">
    <citation type="submission" date="2017-02" db="EMBL/GenBank/DDBJ databases">
        <authorList>
            <person name="Varghese N."/>
            <person name="Submissions S."/>
        </authorList>
    </citation>
    <scope>NUCLEOTIDE SEQUENCE [LARGE SCALE GENOMIC DNA]</scope>
    <source>
        <strain evidence="4">DSM 15739</strain>
    </source>
</reference>
<dbReference type="OrthoDB" id="9780932at2"/>
<feature type="domain" description="Alpha/beta hydrolase fold-5" evidence="2">
    <location>
        <begin position="57"/>
        <end position="219"/>
    </location>
</feature>
<dbReference type="Gene3D" id="3.40.50.1820">
    <property type="entry name" value="alpha/beta hydrolase"/>
    <property type="match status" value="1"/>
</dbReference>
<name>A0A1T4MFZ4_9LACT</name>
<dbReference type="InterPro" id="IPR029058">
    <property type="entry name" value="AB_hydrolase_fold"/>
</dbReference>
<sequence>MKKFLKILGIIFVGLILTIILGYYNFRYTAEDVVVKNNMTQDEYGWFVDVPNEQATIIMYQGALVDAKAYLPLAASIAEKGFDIYIMDSWFDLPIFGINQAQNIIDREQLQNVILMGHSLGGVVGSQVALSNSNIEGVVLLASYPAEGTDLSNSTMKVLSIVGNQDQVINRENYDNSEIRLPATTQKVVIDGGNHSQFGDYGFQKGDGIATISKEAQWQQVADEVCQMFSK</sequence>
<proteinExistence type="predicted"/>
<dbReference type="STRING" id="1121925.SAMN02746011_01413"/>
<feature type="transmembrane region" description="Helical" evidence="1">
    <location>
        <begin position="7"/>
        <end position="26"/>
    </location>
</feature>
<dbReference type="Pfam" id="PF12695">
    <property type="entry name" value="Abhydrolase_5"/>
    <property type="match status" value="1"/>
</dbReference>
<evidence type="ECO:0000313" key="3">
    <source>
        <dbReference type="EMBL" id="SJZ65852.1"/>
    </source>
</evidence>
<keyword evidence="1" id="KW-0812">Transmembrane</keyword>
<organism evidence="3 4">
    <name type="scientific">Globicatella sulfidifaciens DSM 15739</name>
    <dbReference type="NCBI Taxonomy" id="1121925"/>
    <lineage>
        <taxon>Bacteria</taxon>
        <taxon>Bacillati</taxon>
        <taxon>Bacillota</taxon>
        <taxon>Bacilli</taxon>
        <taxon>Lactobacillales</taxon>
        <taxon>Aerococcaceae</taxon>
        <taxon>Globicatella</taxon>
    </lineage>
</organism>
<dbReference type="InterPro" id="IPR029059">
    <property type="entry name" value="AB_hydrolase_5"/>
</dbReference>
<keyword evidence="1" id="KW-1133">Transmembrane helix</keyword>
<accession>A0A1T4MFZ4</accession>
<keyword evidence="4" id="KW-1185">Reference proteome</keyword>
<evidence type="ECO:0000313" key="4">
    <source>
        <dbReference type="Proteomes" id="UP000189941"/>
    </source>
</evidence>
<dbReference type="EMBL" id="FUWO01000012">
    <property type="protein sequence ID" value="SJZ65852.1"/>
    <property type="molecule type" value="Genomic_DNA"/>
</dbReference>